<evidence type="ECO:0000313" key="2">
    <source>
        <dbReference type="EMBL" id="EUB61909.1"/>
    </source>
</evidence>
<protein>
    <submittedName>
        <fullName evidence="2">Uncharacterized protein</fullName>
    </submittedName>
</protein>
<proteinExistence type="predicted"/>
<sequence length="73" mass="8413">MGVASSTVLVGIYAIANQQIVLIFFFTARTPKASNFQINCFQMFQNLFILVNFMPTTWLPFYRRKYILAVLPS</sequence>
<comment type="caution">
    <text evidence="2">The sequence shown here is derived from an EMBL/GenBank/DDBJ whole genome shotgun (WGS) entry which is preliminary data.</text>
</comment>
<accession>W6V672</accession>
<name>W6V672_ECHGR</name>
<gene>
    <name evidence="2" type="ORF">EGR_03182</name>
</gene>
<feature type="transmembrane region" description="Helical" evidence="1">
    <location>
        <begin position="6"/>
        <end position="28"/>
    </location>
</feature>
<dbReference type="CTD" id="36338897"/>
<dbReference type="KEGG" id="egl:EGR_03182"/>
<reference evidence="2 3" key="1">
    <citation type="journal article" date="2013" name="Nat. Genet.">
        <title>The genome of the hydatid tapeworm Echinococcus granulosus.</title>
        <authorList>
            <person name="Zheng H."/>
            <person name="Zhang W."/>
            <person name="Zhang L."/>
            <person name="Zhang Z."/>
            <person name="Li J."/>
            <person name="Lu G."/>
            <person name="Zhu Y."/>
            <person name="Wang Y."/>
            <person name="Huang Y."/>
            <person name="Liu J."/>
            <person name="Kang H."/>
            <person name="Chen J."/>
            <person name="Wang L."/>
            <person name="Chen A."/>
            <person name="Yu S."/>
            <person name="Gao Z."/>
            <person name="Jin L."/>
            <person name="Gu W."/>
            <person name="Wang Z."/>
            <person name="Zhao L."/>
            <person name="Shi B."/>
            <person name="Wen H."/>
            <person name="Lin R."/>
            <person name="Jones M.K."/>
            <person name="Brejova B."/>
            <person name="Vinar T."/>
            <person name="Zhao G."/>
            <person name="McManus D.P."/>
            <person name="Chen Z."/>
            <person name="Zhou Y."/>
            <person name="Wang S."/>
        </authorList>
    </citation>
    <scope>NUCLEOTIDE SEQUENCE [LARGE SCALE GENOMIC DNA]</scope>
</reference>
<organism evidence="2 3">
    <name type="scientific">Echinococcus granulosus</name>
    <name type="common">Hydatid tapeworm</name>
    <dbReference type="NCBI Taxonomy" id="6210"/>
    <lineage>
        <taxon>Eukaryota</taxon>
        <taxon>Metazoa</taxon>
        <taxon>Spiralia</taxon>
        <taxon>Lophotrochozoa</taxon>
        <taxon>Platyhelminthes</taxon>
        <taxon>Cestoda</taxon>
        <taxon>Eucestoda</taxon>
        <taxon>Cyclophyllidea</taxon>
        <taxon>Taeniidae</taxon>
        <taxon>Echinococcus</taxon>
        <taxon>Echinococcus granulosus group</taxon>
    </lineage>
</organism>
<keyword evidence="1" id="KW-0472">Membrane</keyword>
<feature type="transmembrane region" description="Helical" evidence="1">
    <location>
        <begin position="40"/>
        <end position="61"/>
    </location>
</feature>
<dbReference type="GeneID" id="36338897"/>
<dbReference type="RefSeq" id="XP_024353105.1">
    <property type="nucleotide sequence ID" value="XM_024492431.1"/>
</dbReference>
<keyword evidence="1" id="KW-1133">Transmembrane helix</keyword>
<dbReference type="Proteomes" id="UP000019149">
    <property type="component" value="Unassembled WGS sequence"/>
</dbReference>
<evidence type="ECO:0000313" key="3">
    <source>
        <dbReference type="Proteomes" id="UP000019149"/>
    </source>
</evidence>
<keyword evidence="3" id="KW-1185">Reference proteome</keyword>
<keyword evidence="1" id="KW-0812">Transmembrane</keyword>
<dbReference type="EMBL" id="APAU02000016">
    <property type="protein sequence ID" value="EUB61909.1"/>
    <property type="molecule type" value="Genomic_DNA"/>
</dbReference>
<evidence type="ECO:0000256" key="1">
    <source>
        <dbReference type="SAM" id="Phobius"/>
    </source>
</evidence>
<dbReference type="AlphaFoldDB" id="W6V672"/>